<dbReference type="AlphaFoldDB" id="A0A955LKC7"/>
<evidence type="ECO:0000313" key="2">
    <source>
        <dbReference type="Proteomes" id="UP000751518"/>
    </source>
</evidence>
<gene>
    <name evidence="1" type="ORF">KC614_01900</name>
</gene>
<sequence length="128" mass="14619">MKIREIHHKLTERTKQGDVTMRPDRETVLPEEFDDSVVEIVHLRNRAIFRSMIGPREQLVRDRVAMLEESGVQVEDIGHLQTLPIDKTRRIIGGALAEECVVDRAEFLSKNGINVIVDNALTIDEYGD</sequence>
<dbReference type="EMBL" id="JAGQKZ010000011">
    <property type="protein sequence ID" value="MCA9391936.1"/>
    <property type="molecule type" value="Genomic_DNA"/>
</dbReference>
<accession>A0A955LKC7</accession>
<evidence type="ECO:0000313" key="1">
    <source>
        <dbReference type="EMBL" id="MCA9391936.1"/>
    </source>
</evidence>
<dbReference type="Proteomes" id="UP000751518">
    <property type="component" value="Unassembled WGS sequence"/>
</dbReference>
<proteinExistence type="predicted"/>
<comment type="caution">
    <text evidence="1">The sequence shown here is derived from an EMBL/GenBank/DDBJ whole genome shotgun (WGS) entry which is preliminary data.</text>
</comment>
<reference evidence="1" key="1">
    <citation type="submission" date="2020-04" db="EMBL/GenBank/DDBJ databases">
        <authorList>
            <person name="Zhang T."/>
        </authorList>
    </citation>
    <scope>NUCLEOTIDE SEQUENCE</scope>
    <source>
        <strain evidence="1">HKST-UBA03</strain>
    </source>
</reference>
<reference evidence="1" key="2">
    <citation type="journal article" date="2021" name="Microbiome">
        <title>Successional dynamics and alternative stable states in a saline activated sludge microbial community over 9 years.</title>
        <authorList>
            <person name="Wang Y."/>
            <person name="Ye J."/>
            <person name="Ju F."/>
            <person name="Liu L."/>
            <person name="Boyd J.A."/>
            <person name="Deng Y."/>
            <person name="Parks D.H."/>
            <person name="Jiang X."/>
            <person name="Yin X."/>
            <person name="Woodcroft B.J."/>
            <person name="Tyson G.W."/>
            <person name="Hugenholtz P."/>
            <person name="Polz M.F."/>
            <person name="Zhang T."/>
        </authorList>
    </citation>
    <scope>NUCLEOTIDE SEQUENCE</scope>
    <source>
        <strain evidence="1">HKST-UBA03</strain>
    </source>
</reference>
<name>A0A955LKC7_UNCKA</name>
<organism evidence="1 2">
    <name type="scientific">candidate division WWE3 bacterium</name>
    <dbReference type="NCBI Taxonomy" id="2053526"/>
    <lineage>
        <taxon>Bacteria</taxon>
        <taxon>Katanobacteria</taxon>
    </lineage>
</organism>
<protein>
    <submittedName>
        <fullName evidence="1">Uncharacterized protein</fullName>
    </submittedName>
</protein>